<dbReference type="InterPro" id="IPR011992">
    <property type="entry name" value="EF-hand-dom_pair"/>
</dbReference>
<evidence type="ECO:0000256" key="12">
    <source>
        <dbReference type="PROSITE-ProRule" id="PRU00192"/>
    </source>
</evidence>
<dbReference type="InterPro" id="IPR036860">
    <property type="entry name" value="SH2_dom_sf"/>
</dbReference>
<dbReference type="EnsemblMetazoa" id="CapteT224536">
    <property type="protein sequence ID" value="CapteP224536"/>
    <property type="gene ID" value="CapteG224536"/>
</dbReference>
<evidence type="ECO:0000256" key="4">
    <source>
        <dbReference type="ARBA" id="ARBA00022737"/>
    </source>
</evidence>
<dbReference type="GO" id="GO:0048015">
    <property type="term" value="P:phosphatidylinositol-mediated signaling"/>
    <property type="evidence" value="ECO:0007669"/>
    <property type="project" value="TreeGrafter"/>
</dbReference>
<keyword evidence="7 13" id="KW-0442">Lipid degradation</keyword>
<dbReference type="GO" id="GO:0004435">
    <property type="term" value="F:phosphatidylinositol-4,5-bisphosphate phospholipase C activity"/>
    <property type="evidence" value="ECO:0007669"/>
    <property type="project" value="UniProtKB-EC"/>
</dbReference>
<dbReference type="PROSITE" id="PS50003">
    <property type="entry name" value="PH_DOMAIN"/>
    <property type="match status" value="1"/>
</dbReference>
<evidence type="ECO:0000256" key="5">
    <source>
        <dbReference type="ARBA" id="ARBA00022801"/>
    </source>
</evidence>
<dbReference type="SMART" id="SM00233">
    <property type="entry name" value="PH"/>
    <property type="match status" value="2"/>
</dbReference>
<dbReference type="PROSITE" id="PS50004">
    <property type="entry name" value="C2"/>
    <property type="match status" value="1"/>
</dbReference>
<dbReference type="Gene3D" id="2.60.40.150">
    <property type="entry name" value="C2 domain"/>
    <property type="match status" value="1"/>
</dbReference>
<keyword evidence="9 13" id="KW-0443">Lipid metabolism</keyword>
<comment type="cofactor">
    <cofactor evidence="1">
        <name>Ca(2+)</name>
        <dbReference type="ChEBI" id="CHEBI:29108"/>
    </cofactor>
</comment>
<evidence type="ECO:0000256" key="1">
    <source>
        <dbReference type="ARBA" id="ARBA00001913"/>
    </source>
</evidence>
<dbReference type="GO" id="GO:0032587">
    <property type="term" value="C:ruffle membrane"/>
    <property type="evidence" value="ECO:0007669"/>
    <property type="project" value="TreeGrafter"/>
</dbReference>
<accession>R7TTI0</accession>
<dbReference type="SUPFAM" id="SSF49562">
    <property type="entry name" value="C2 domain (Calcium/lipid-binding domain, CaLB)"/>
    <property type="match status" value="1"/>
</dbReference>
<evidence type="ECO:0000256" key="8">
    <source>
        <dbReference type="ARBA" id="ARBA00022999"/>
    </source>
</evidence>
<dbReference type="SMART" id="SM00239">
    <property type="entry name" value="C2"/>
    <property type="match status" value="1"/>
</dbReference>
<dbReference type="PROSITE" id="PS50007">
    <property type="entry name" value="PIPLC_X_DOMAIN"/>
    <property type="match status" value="1"/>
</dbReference>
<dbReference type="STRING" id="283909.R7TTI0"/>
<keyword evidence="8 11" id="KW-0727">SH2 domain</keyword>
<dbReference type="InterPro" id="IPR001192">
    <property type="entry name" value="PI-PLC_fam"/>
</dbReference>
<comment type="catalytic activity">
    <reaction evidence="13">
        <text>a 1,2-diacyl-sn-glycero-3-phospho-(1D-myo-inositol-4,5-bisphosphate) + H2O = 1D-myo-inositol 1,4,5-trisphosphate + a 1,2-diacyl-sn-glycerol + H(+)</text>
        <dbReference type="Rhea" id="RHEA:33179"/>
        <dbReference type="ChEBI" id="CHEBI:15377"/>
        <dbReference type="ChEBI" id="CHEBI:15378"/>
        <dbReference type="ChEBI" id="CHEBI:17815"/>
        <dbReference type="ChEBI" id="CHEBI:58456"/>
        <dbReference type="ChEBI" id="CHEBI:203600"/>
        <dbReference type="EC" id="3.1.4.11"/>
    </reaction>
</comment>
<gene>
    <name evidence="20" type="ORF">CAPTEDRAFT_224536</name>
</gene>
<dbReference type="InterPro" id="IPR057061">
    <property type="entry name" value="PLCG_EF-hand_2"/>
</dbReference>
<reference evidence="20 22" key="2">
    <citation type="journal article" date="2013" name="Nature">
        <title>Insights into bilaterian evolution from three spiralian genomes.</title>
        <authorList>
            <person name="Simakov O."/>
            <person name="Marletaz F."/>
            <person name="Cho S.J."/>
            <person name="Edsinger-Gonzales E."/>
            <person name="Havlak P."/>
            <person name="Hellsten U."/>
            <person name="Kuo D.H."/>
            <person name="Larsson T."/>
            <person name="Lv J."/>
            <person name="Arendt D."/>
            <person name="Savage R."/>
            <person name="Osoegawa K."/>
            <person name="de Jong P."/>
            <person name="Grimwood J."/>
            <person name="Chapman J.A."/>
            <person name="Shapiro H."/>
            <person name="Aerts A."/>
            <person name="Otillar R.P."/>
            <person name="Terry A.Y."/>
            <person name="Boore J.L."/>
            <person name="Grigoriev I.V."/>
            <person name="Lindberg D.R."/>
            <person name="Seaver E.C."/>
            <person name="Weisblat D.A."/>
            <person name="Putnam N.H."/>
            <person name="Rokhsar D.S."/>
        </authorList>
    </citation>
    <scope>NUCLEOTIDE SEQUENCE</scope>
    <source>
        <strain evidence="20 22">I ESC-2004</strain>
    </source>
</reference>
<evidence type="ECO:0000313" key="21">
    <source>
        <dbReference type="EnsemblMetazoa" id="CapteP224536"/>
    </source>
</evidence>
<dbReference type="Pfam" id="PF00018">
    <property type="entry name" value="SH3_1"/>
    <property type="match status" value="1"/>
</dbReference>
<dbReference type="CDD" id="cd00275">
    <property type="entry name" value="C2_PLC_like"/>
    <property type="match status" value="1"/>
</dbReference>
<dbReference type="PRINTS" id="PR00390">
    <property type="entry name" value="PHPHLIPASEC"/>
</dbReference>
<keyword evidence="3 12" id="KW-0728">SH3 domain</keyword>
<feature type="domain" description="SH2" evidence="15">
    <location>
        <begin position="631"/>
        <end position="717"/>
    </location>
</feature>
<evidence type="ECO:0000256" key="9">
    <source>
        <dbReference type="ARBA" id="ARBA00023098"/>
    </source>
</evidence>
<dbReference type="SMART" id="SM00149">
    <property type="entry name" value="PLCYc"/>
    <property type="match status" value="1"/>
</dbReference>
<dbReference type="SMART" id="SM00326">
    <property type="entry name" value="SH3"/>
    <property type="match status" value="1"/>
</dbReference>
<dbReference type="Pfam" id="PF00168">
    <property type="entry name" value="C2"/>
    <property type="match status" value="1"/>
</dbReference>
<evidence type="ECO:0000259" key="19">
    <source>
        <dbReference type="PROSITE" id="PS50008"/>
    </source>
</evidence>
<evidence type="ECO:0000259" key="18">
    <source>
        <dbReference type="PROSITE" id="PS50004"/>
    </source>
</evidence>
<dbReference type="SUPFAM" id="SSF50729">
    <property type="entry name" value="PH domain-like"/>
    <property type="match status" value="1"/>
</dbReference>
<dbReference type="InterPro" id="IPR035892">
    <property type="entry name" value="C2_domain_sf"/>
</dbReference>
<organism evidence="20">
    <name type="scientific">Capitella teleta</name>
    <name type="common">Polychaete worm</name>
    <dbReference type="NCBI Taxonomy" id="283909"/>
    <lineage>
        <taxon>Eukaryota</taxon>
        <taxon>Metazoa</taxon>
        <taxon>Spiralia</taxon>
        <taxon>Lophotrochozoa</taxon>
        <taxon>Annelida</taxon>
        <taxon>Polychaeta</taxon>
        <taxon>Sedentaria</taxon>
        <taxon>Scolecida</taxon>
        <taxon>Capitellidae</taxon>
        <taxon>Capitella</taxon>
    </lineage>
</organism>
<dbReference type="InterPro" id="IPR001452">
    <property type="entry name" value="SH3_domain"/>
</dbReference>
<dbReference type="OrthoDB" id="269822at2759"/>
<feature type="domain" description="C2" evidence="18">
    <location>
        <begin position="1002"/>
        <end position="1125"/>
    </location>
</feature>
<evidence type="ECO:0000313" key="20">
    <source>
        <dbReference type="EMBL" id="ELT96912.1"/>
    </source>
</evidence>
<protein>
    <recommendedName>
        <fullName evidence="2 13">Phosphoinositide phospholipase C</fullName>
        <ecNumber evidence="2 13">3.1.4.11</ecNumber>
    </recommendedName>
</protein>
<feature type="domain" description="SH2" evidence="15">
    <location>
        <begin position="518"/>
        <end position="618"/>
    </location>
</feature>
<feature type="region of interest" description="Disordered" evidence="14">
    <location>
        <begin position="414"/>
        <end position="437"/>
    </location>
</feature>
<dbReference type="Gene3D" id="2.30.30.40">
    <property type="entry name" value="SH3 Domains"/>
    <property type="match status" value="1"/>
</dbReference>
<dbReference type="SUPFAM" id="SSF47473">
    <property type="entry name" value="EF-hand"/>
    <property type="match status" value="1"/>
</dbReference>
<dbReference type="SUPFAM" id="SSF51695">
    <property type="entry name" value="PLC-like phosphodiesterases"/>
    <property type="match status" value="1"/>
</dbReference>
<dbReference type="SMART" id="SM00252">
    <property type="entry name" value="SH2"/>
    <property type="match status" value="2"/>
</dbReference>
<dbReference type="SUPFAM" id="SSF55550">
    <property type="entry name" value="SH2 domain"/>
    <property type="match status" value="2"/>
</dbReference>
<dbReference type="PROSITE" id="PS50001">
    <property type="entry name" value="SH2"/>
    <property type="match status" value="2"/>
</dbReference>
<evidence type="ECO:0000256" key="14">
    <source>
        <dbReference type="SAM" id="MobiDB-lite"/>
    </source>
</evidence>
<evidence type="ECO:0000259" key="15">
    <source>
        <dbReference type="PROSITE" id="PS50001"/>
    </source>
</evidence>
<evidence type="ECO:0000256" key="10">
    <source>
        <dbReference type="ARBA" id="ARBA00023224"/>
    </source>
</evidence>
<dbReference type="PROSITE" id="PS50008">
    <property type="entry name" value="PIPLC_Y_DOMAIN"/>
    <property type="match status" value="1"/>
</dbReference>
<evidence type="ECO:0000259" key="16">
    <source>
        <dbReference type="PROSITE" id="PS50002"/>
    </source>
</evidence>
<dbReference type="InterPro" id="IPR011993">
    <property type="entry name" value="PH-like_dom_sf"/>
</dbReference>
<dbReference type="SMART" id="SM00148">
    <property type="entry name" value="PLCXc"/>
    <property type="match status" value="1"/>
</dbReference>
<reference evidence="21" key="3">
    <citation type="submission" date="2015-06" db="UniProtKB">
        <authorList>
            <consortium name="EnsemblMetazoa"/>
        </authorList>
    </citation>
    <scope>IDENTIFICATION</scope>
</reference>
<dbReference type="InterPro" id="IPR000980">
    <property type="entry name" value="SH2"/>
</dbReference>
<evidence type="ECO:0000256" key="2">
    <source>
        <dbReference type="ARBA" id="ARBA00012368"/>
    </source>
</evidence>
<dbReference type="InterPro" id="IPR017946">
    <property type="entry name" value="PLC-like_Pdiesterase_TIM-brl"/>
</dbReference>
<feature type="compositionally biased region" description="Low complexity" evidence="14">
    <location>
        <begin position="421"/>
        <end position="432"/>
    </location>
</feature>
<feature type="domain" description="PH" evidence="17">
    <location>
        <begin position="735"/>
        <end position="872"/>
    </location>
</feature>
<dbReference type="GO" id="GO:0046488">
    <property type="term" value="P:phosphatidylinositol metabolic process"/>
    <property type="evidence" value="ECO:0007669"/>
    <property type="project" value="TreeGrafter"/>
</dbReference>
<keyword evidence="22" id="KW-1185">Reference proteome</keyword>
<name>R7TTI0_CAPTE</name>
<dbReference type="Pfam" id="PF00388">
    <property type="entry name" value="PI-PLC-X"/>
    <property type="match status" value="1"/>
</dbReference>
<dbReference type="EMBL" id="KB308724">
    <property type="protein sequence ID" value="ELT96912.1"/>
    <property type="molecule type" value="Genomic_DNA"/>
</dbReference>
<dbReference type="Pfam" id="PF23583">
    <property type="entry name" value="EF_HAND_2_PLCG"/>
    <property type="match status" value="1"/>
</dbReference>
<dbReference type="PANTHER" id="PTHR10336">
    <property type="entry name" value="PHOSPHOINOSITIDE-SPECIFIC PHOSPHOLIPASE C FAMILY PROTEIN"/>
    <property type="match status" value="1"/>
</dbReference>
<dbReference type="GO" id="GO:0051209">
    <property type="term" value="P:release of sequestered calcium ion into cytosol"/>
    <property type="evidence" value="ECO:0007669"/>
    <property type="project" value="TreeGrafter"/>
</dbReference>
<evidence type="ECO:0000259" key="17">
    <source>
        <dbReference type="PROSITE" id="PS50003"/>
    </source>
</evidence>
<dbReference type="InterPro" id="IPR036028">
    <property type="entry name" value="SH3-like_dom_sf"/>
</dbReference>
<keyword evidence="5 13" id="KW-0378">Hydrolase</keyword>
<evidence type="ECO:0000256" key="11">
    <source>
        <dbReference type="PROSITE-ProRule" id="PRU00191"/>
    </source>
</evidence>
<dbReference type="PRINTS" id="PR00401">
    <property type="entry name" value="SH2DOMAIN"/>
</dbReference>
<evidence type="ECO:0000313" key="22">
    <source>
        <dbReference type="Proteomes" id="UP000014760"/>
    </source>
</evidence>
<dbReference type="OMA" id="CMLERGT"/>
<proteinExistence type="predicted"/>
<keyword evidence="6" id="KW-0106">Calcium</keyword>
<dbReference type="HOGENOM" id="CLU_002738_5_0_1"/>
<evidence type="ECO:0000256" key="3">
    <source>
        <dbReference type="ARBA" id="ARBA00022443"/>
    </source>
</evidence>
<dbReference type="Pfam" id="PF00017">
    <property type="entry name" value="SH2"/>
    <property type="match status" value="2"/>
</dbReference>
<dbReference type="InterPro" id="IPR000909">
    <property type="entry name" value="PLipase_C_PInositol-sp_X_dom"/>
</dbReference>
<feature type="region of interest" description="Disordered" evidence="14">
    <location>
        <begin position="1194"/>
        <end position="1218"/>
    </location>
</feature>
<dbReference type="Pfam" id="PF00387">
    <property type="entry name" value="PI-PLC-Y"/>
    <property type="match status" value="1"/>
</dbReference>
<dbReference type="EC" id="3.1.4.11" evidence="2 13"/>
<evidence type="ECO:0000256" key="7">
    <source>
        <dbReference type="ARBA" id="ARBA00022963"/>
    </source>
</evidence>
<dbReference type="FunFam" id="2.30.30.40:FF:000119">
    <property type="entry name" value="1-phosphatidylinositol 4,5-bisphosphate phosphodiesterase gamma"/>
    <property type="match status" value="1"/>
</dbReference>
<feature type="domain" description="PI-PLC Y-box" evidence="19">
    <location>
        <begin position="887"/>
        <end position="1001"/>
    </location>
</feature>
<dbReference type="Gene3D" id="3.20.20.190">
    <property type="entry name" value="Phosphatidylinositol (PI) phosphodiesterase"/>
    <property type="match status" value="2"/>
</dbReference>
<dbReference type="AlphaFoldDB" id="R7TTI0"/>
<feature type="domain" description="SH3" evidence="16">
    <location>
        <begin position="750"/>
        <end position="810"/>
    </location>
</feature>
<evidence type="ECO:0000256" key="6">
    <source>
        <dbReference type="ARBA" id="ARBA00022837"/>
    </source>
</evidence>
<dbReference type="PROSITE" id="PS50002">
    <property type="entry name" value="SH3"/>
    <property type="match status" value="1"/>
</dbReference>
<dbReference type="CDD" id="cd08558">
    <property type="entry name" value="PI-PLCc_eukaryota"/>
    <property type="match status" value="1"/>
</dbReference>
<dbReference type="InterPro" id="IPR001711">
    <property type="entry name" value="PLipase_C_Pinositol-sp_Y"/>
</dbReference>
<keyword evidence="10" id="KW-0807">Transducer</keyword>
<dbReference type="EMBL" id="AMQN01000272">
    <property type="status" value="NOT_ANNOTATED_CDS"/>
    <property type="molecule type" value="Genomic_DNA"/>
</dbReference>
<evidence type="ECO:0000256" key="13">
    <source>
        <dbReference type="RuleBase" id="RU361133"/>
    </source>
</evidence>
<dbReference type="Proteomes" id="UP000014760">
    <property type="component" value="Unassembled WGS sequence"/>
</dbReference>
<dbReference type="PANTHER" id="PTHR10336:SF159">
    <property type="entry name" value="1-PHOSPHATIDYLINOSITOL 4,5-BISPHOSPHATE PHOSPHODIESTERASE GAMMA"/>
    <property type="match status" value="1"/>
</dbReference>
<dbReference type="SUPFAM" id="SSF50044">
    <property type="entry name" value="SH3-domain"/>
    <property type="match status" value="1"/>
</dbReference>
<dbReference type="EMBL" id="AMQN01000273">
    <property type="status" value="NOT_ANNOTATED_CDS"/>
    <property type="molecule type" value="Genomic_DNA"/>
</dbReference>
<reference evidence="22" key="1">
    <citation type="submission" date="2012-12" db="EMBL/GenBank/DDBJ databases">
        <authorList>
            <person name="Hellsten U."/>
            <person name="Grimwood J."/>
            <person name="Chapman J.A."/>
            <person name="Shapiro H."/>
            <person name="Aerts A."/>
            <person name="Otillar R.P."/>
            <person name="Terry A.Y."/>
            <person name="Boore J.L."/>
            <person name="Simakov O."/>
            <person name="Marletaz F."/>
            <person name="Cho S.-J."/>
            <person name="Edsinger-Gonzales E."/>
            <person name="Havlak P."/>
            <person name="Kuo D.-H."/>
            <person name="Larsson T."/>
            <person name="Lv J."/>
            <person name="Arendt D."/>
            <person name="Savage R."/>
            <person name="Osoegawa K."/>
            <person name="de Jong P."/>
            <person name="Lindberg D.R."/>
            <person name="Seaver E.C."/>
            <person name="Weisblat D.A."/>
            <person name="Putnam N.H."/>
            <person name="Grigoriev I.V."/>
            <person name="Rokhsar D.S."/>
        </authorList>
    </citation>
    <scope>NUCLEOTIDE SEQUENCE</scope>
    <source>
        <strain evidence="22">I ESC-2004</strain>
    </source>
</reference>
<dbReference type="GO" id="GO:0016042">
    <property type="term" value="P:lipid catabolic process"/>
    <property type="evidence" value="ECO:0007669"/>
    <property type="project" value="UniProtKB-KW"/>
</dbReference>
<dbReference type="Gene3D" id="2.30.29.30">
    <property type="entry name" value="Pleckstrin-homology domain (PH domain)/Phosphotyrosine-binding domain (PTB)"/>
    <property type="match status" value="1"/>
</dbReference>
<keyword evidence="4" id="KW-0677">Repeat</keyword>
<dbReference type="FunFam" id="3.30.505.10:FF:000011">
    <property type="entry name" value="1-phosphatidylinositol 4,5-bisphosphate phosphodiesterase gamma"/>
    <property type="match status" value="1"/>
</dbReference>
<sequence>MESGLELTRVFFRRSPEIYNFKVSLQTRQLNWIKTAGGKLEGMIDLREIKEIRKGKKSREFDKNPDESLKADRCLIVLSGSAFVLQTLSLIFPTAEVCDLWMKAMNELVEDTKITSYTGQRSRISLKTFKSLLTRVHFKISNANVHKLFNAVVREEVVKRMAFHHFHEAFKKLMFNEQLVKQNFASYLENDRVTKRSLKCFLATVQGDPLSNDPAQISLLMKRFLSDGGKLPDKNRDFSFFSQEEFWDYLFSEFNSISGGSENEAQNMDQPLTDYWIATSHNTYLTGNQIKSDSSCEAYARSLVQGCRCVELDCWDGQDGQPVIYHGYTWTSKISLRDVLITIRANAFLTSDYPVILSIENHCSIQQQRVMAKLFIEILGGCLVTDLKDPCANTMPSPNQLKGKICIKAKKLPTRGEDDAPATPTSPTSPASTEDDPFGGAIKEGLLLMYSPKQGTWTPHACALKANKLILTNSTSADDVEEEEEDENDEIYMDNWSVMRQNSTSSIDCSDTLSDEPWFYNQLSHGRKSAIKHLKTCSLGDGTFLVRPSDTQVGNYSLSFIHQGNVYHCPIKGFTDNAEQRYSLTEEKSFSCLEDLVAYYHHTPMRSAGFEQTLTHSAPKPHLTLHEKEEWYHPKVSRCEAESALRTSKAGSFLIRKRDADTEHDQSSVGNKVKHCRIYFEDNVFVMGHMFFQSLVELVNYYKSVSIYRKTKLKYPVTKVMMLDLSNGAGGWTDEQIYVGQIYVRPDDFKSKLKVRALYHYMAKKRDELSFAKDSVIKNVQRQDGGWWRGDLGKQKQLWFPSNYVEVIEPTVQRSNSTSTQTIDLQGVTVAKASSNQHSFTLTLKDKKTVTLSAQNEKDMVEWILSIEDSKKAVLKAQHGHKLAQELSDLVAYFEPVSFNSLVKTTKPYKMCSLSESKLLQYATVNKSKTILRVTGSNVIRVYPKGSRLESSNYDPMPTWNLGCQMTALNYQTPDRAMQLQSGRFAFNRGCGYILKPSCMKHKDYDPFASKPLASISPLTFGIVIVAARHLTRPGRENISPFVQIEVIESSYDTASKYKTRPCAENGLTPVWGDRCSFDVTNPQVAMIRFSVLEEDMFGDPKLLGQAAYPVMSVKSGYRSVQLKNEHSQPLELASLLVYIDKRNPQEEEADLYGNVQELRQQCGEIKLQLKATAGATAAAKLEEKLYETEQRLAEATEEREKKRMTKQSVARKLSALA</sequence>
<dbReference type="InterPro" id="IPR001849">
    <property type="entry name" value="PH_domain"/>
</dbReference>
<dbReference type="Gene3D" id="3.30.505.10">
    <property type="entry name" value="SH2 domain"/>
    <property type="match status" value="2"/>
</dbReference>
<dbReference type="InterPro" id="IPR000008">
    <property type="entry name" value="C2_dom"/>
</dbReference>